<dbReference type="Proteomes" id="UP000077671">
    <property type="component" value="Unassembled WGS sequence"/>
</dbReference>
<proteinExistence type="predicted"/>
<evidence type="ECO:0000313" key="2">
    <source>
        <dbReference type="EMBL" id="KAE8263755.1"/>
    </source>
</evidence>
<gene>
    <name evidence="2" type="ORF">A4X03_0g1452</name>
</gene>
<protein>
    <submittedName>
        <fullName evidence="2">Uncharacterized protein</fullName>
    </submittedName>
</protein>
<feature type="compositionally biased region" description="Low complexity" evidence="1">
    <location>
        <begin position="79"/>
        <end position="94"/>
    </location>
</feature>
<accession>A0A177UN44</accession>
<sequence>MGDQFSDLIRQQRMSSSRGMGGSSSKRTRSAVYFEFRALQREEPGQYTVDEIREPVTGSSGSSDDDDGNGGSGGDGNRSGDSGSSRGNDSSGSR</sequence>
<evidence type="ECO:0000313" key="3">
    <source>
        <dbReference type="Proteomes" id="UP000077671"/>
    </source>
</evidence>
<dbReference type="AlphaFoldDB" id="A0A177UN44"/>
<organism evidence="2 3">
    <name type="scientific">Tilletia caries</name>
    <name type="common">wheat bunt fungus</name>
    <dbReference type="NCBI Taxonomy" id="13290"/>
    <lineage>
        <taxon>Eukaryota</taxon>
        <taxon>Fungi</taxon>
        <taxon>Dikarya</taxon>
        <taxon>Basidiomycota</taxon>
        <taxon>Ustilaginomycotina</taxon>
        <taxon>Exobasidiomycetes</taxon>
        <taxon>Tilletiales</taxon>
        <taxon>Tilletiaceae</taxon>
        <taxon>Tilletia</taxon>
    </lineage>
</organism>
<feature type="region of interest" description="Disordered" evidence="1">
    <location>
        <begin position="1"/>
        <end position="94"/>
    </location>
</feature>
<reference evidence="2" key="2">
    <citation type="journal article" date="2019" name="IMA Fungus">
        <title>Genome sequencing and comparison of five Tilletia species to identify candidate genes for the detection of regulated species infecting wheat.</title>
        <authorList>
            <person name="Nguyen H.D.T."/>
            <person name="Sultana T."/>
            <person name="Kesanakurti P."/>
            <person name="Hambleton S."/>
        </authorList>
    </citation>
    <scope>NUCLEOTIDE SEQUENCE</scope>
    <source>
        <strain evidence="2">DAOMC 238032</strain>
    </source>
</reference>
<evidence type="ECO:0000256" key="1">
    <source>
        <dbReference type="SAM" id="MobiDB-lite"/>
    </source>
</evidence>
<comment type="caution">
    <text evidence="2">The sequence shown here is derived from an EMBL/GenBank/DDBJ whole genome shotgun (WGS) entry which is preliminary data.</text>
</comment>
<reference evidence="2" key="1">
    <citation type="submission" date="2016-04" db="EMBL/GenBank/DDBJ databases">
        <authorList>
            <person name="Nguyen H.D."/>
            <person name="Kesanakurti P."/>
            <person name="Cullis J."/>
            <person name="Levesque C.A."/>
            <person name="Hambleton S."/>
        </authorList>
    </citation>
    <scope>NUCLEOTIDE SEQUENCE</scope>
    <source>
        <strain evidence="2">DAOMC 238032</strain>
    </source>
</reference>
<dbReference type="EMBL" id="LWDD02000117">
    <property type="protein sequence ID" value="KAE8263755.1"/>
    <property type="molecule type" value="Genomic_DNA"/>
</dbReference>
<feature type="compositionally biased region" description="Basic and acidic residues" evidence="1">
    <location>
        <begin position="38"/>
        <end position="54"/>
    </location>
</feature>
<name>A0A177UN44_9BASI</name>